<evidence type="ECO:0000256" key="2">
    <source>
        <dbReference type="ARBA" id="ARBA00023315"/>
    </source>
</evidence>
<sequence>MTITYTITLLPKDYPDPSTWDEMISRQKDLRLLSLQIAPDSFSSTFSRESQFTREDWEARLKNPQAFTFIASPSSNSKSSPAPPISTFKITQEPWIGSAVLLGPLPLSTNPPSHPSTKASGRSELRSEENHITFEICALFVMPEARRLGVGNALFEAVIVHGKSIARERGCSLVCFRVSTAESNKEALRLYEKLGFKVVARNNFLSGSTGAGSCMRGTLSMELWSEFGSD</sequence>
<keyword evidence="2" id="KW-0012">Acyltransferase</keyword>
<dbReference type="SUPFAM" id="SSF55729">
    <property type="entry name" value="Acyl-CoA N-acyltransferases (Nat)"/>
    <property type="match status" value="1"/>
</dbReference>
<name>A0A6A6EI60_9PEZI</name>
<feature type="compositionally biased region" description="Polar residues" evidence="3">
    <location>
        <begin position="107"/>
        <end position="120"/>
    </location>
</feature>
<dbReference type="InterPro" id="IPR050680">
    <property type="entry name" value="YpeA/RimI_acetyltransf"/>
</dbReference>
<feature type="region of interest" description="Disordered" evidence="3">
    <location>
        <begin position="107"/>
        <end position="126"/>
    </location>
</feature>
<dbReference type="Pfam" id="PF13508">
    <property type="entry name" value="Acetyltransf_7"/>
    <property type="match status" value="1"/>
</dbReference>
<dbReference type="PANTHER" id="PTHR43420">
    <property type="entry name" value="ACETYLTRANSFERASE"/>
    <property type="match status" value="1"/>
</dbReference>
<dbReference type="PANTHER" id="PTHR43420:SF44">
    <property type="entry name" value="ACETYLTRANSFERASE YPEA"/>
    <property type="match status" value="1"/>
</dbReference>
<dbReference type="Proteomes" id="UP000800200">
    <property type="component" value="Unassembled WGS sequence"/>
</dbReference>
<dbReference type="CDD" id="cd04301">
    <property type="entry name" value="NAT_SF"/>
    <property type="match status" value="1"/>
</dbReference>
<dbReference type="InterPro" id="IPR016181">
    <property type="entry name" value="Acyl_CoA_acyltransferase"/>
</dbReference>
<evidence type="ECO:0000259" key="4">
    <source>
        <dbReference type="PROSITE" id="PS51186"/>
    </source>
</evidence>
<dbReference type="InterPro" id="IPR000182">
    <property type="entry name" value="GNAT_dom"/>
</dbReference>
<dbReference type="AlphaFoldDB" id="A0A6A6EI60"/>
<dbReference type="OrthoDB" id="41532at2759"/>
<evidence type="ECO:0000256" key="1">
    <source>
        <dbReference type="ARBA" id="ARBA00022679"/>
    </source>
</evidence>
<keyword evidence="6" id="KW-1185">Reference proteome</keyword>
<dbReference type="EMBL" id="ML994620">
    <property type="protein sequence ID" value="KAF2189556.1"/>
    <property type="molecule type" value="Genomic_DNA"/>
</dbReference>
<keyword evidence="1" id="KW-0808">Transferase</keyword>
<protein>
    <recommendedName>
        <fullName evidence="4">N-acetyltransferase domain-containing protein</fullName>
    </recommendedName>
</protein>
<proteinExistence type="predicted"/>
<gene>
    <name evidence="5" type="ORF">K469DRAFT_658487</name>
</gene>
<dbReference type="PROSITE" id="PS51186">
    <property type="entry name" value="GNAT"/>
    <property type="match status" value="1"/>
</dbReference>
<evidence type="ECO:0000313" key="6">
    <source>
        <dbReference type="Proteomes" id="UP000800200"/>
    </source>
</evidence>
<feature type="domain" description="N-acetyltransferase" evidence="4">
    <location>
        <begin position="47"/>
        <end position="226"/>
    </location>
</feature>
<evidence type="ECO:0000256" key="3">
    <source>
        <dbReference type="SAM" id="MobiDB-lite"/>
    </source>
</evidence>
<accession>A0A6A6EI60</accession>
<dbReference type="GO" id="GO:0016747">
    <property type="term" value="F:acyltransferase activity, transferring groups other than amino-acyl groups"/>
    <property type="evidence" value="ECO:0007669"/>
    <property type="project" value="InterPro"/>
</dbReference>
<dbReference type="Gene3D" id="3.40.630.30">
    <property type="match status" value="1"/>
</dbReference>
<organism evidence="5 6">
    <name type="scientific">Zopfia rhizophila CBS 207.26</name>
    <dbReference type="NCBI Taxonomy" id="1314779"/>
    <lineage>
        <taxon>Eukaryota</taxon>
        <taxon>Fungi</taxon>
        <taxon>Dikarya</taxon>
        <taxon>Ascomycota</taxon>
        <taxon>Pezizomycotina</taxon>
        <taxon>Dothideomycetes</taxon>
        <taxon>Dothideomycetes incertae sedis</taxon>
        <taxon>Zopfiaceae</taxon>
        <taxon>Zopfia</taxon>
    </lineage>
</organism>
<reference evidence="5" key="1">
    <citation type="journal article" date="2020" name="Stud. Mycol.">
        <title>101 Dothideomycetes genomes: a test case for predicting lifestyles and emergence of pathogens.</title>
        <authorList>
            <person name="Haridas S."/>
            <person name="Albert R."/>
            <person name="Binder M."/>
            <person name="Bloem J."/>
            <person name="Labutti K."/>
            <person name="Salamov A."/>
            <person name="Andreopoulos B."/>
            <person name="Baker S."/>
            <person name="Barry K."/>
            <person name="Bills G."/>
            <person name="Bluhm B."/>
            <person name="Cannon C."/>
            <person name="Castanera R."/>
            <person name="Culley D."/>
            <person name="Daum C."/>
            <person name="Ezra D."/>
            <person name="Gonzalez J."/>
            <person name="Henrissat B."/>
            <person name="Kuo A."/>
            <person name="Liang C."/>
            <person name="Lipzen A."/>
            <person name="Lutzoni F."/>
            <person name="Magnuson J."/>
            <person name="Mondo S."/>
            <person name="Nolan M."/>
            <person name="Ohm R."/>
            <person name="Pangilinan J."/>
            <person name="Park H.-J."/>
            <person name="Ramirez L."/>
            <person name="Alfaro M."/>
            <person name="Sun H."/>
            <person name="Tritt A."/>
            <person name="Yoshinaga Y."/>
            <person name="Zwiers L.-H."/>
            <person name="Turgeon B."/>
            <person name="Goodwin S."/>
            <person name="Spatafora J."/>
            <person name="Crous P."/>
            <person name="Grigoriev I."/>
        </authorList>
    </citation>
    <scope>NUCLEOTIDE SEQUENCE</scope>
    <source>
        <strain evidence="5">CBS 207.26</strain>
    </source>
</reference>
<evidence type="ECO:0000313" key="5">
    <source>
        <dbReference type="EMBL" id="KAF2189556.1"/>
    </source>
</evidence>